<feature type="transmembrane region" description="Helical" evidence="6">
    <location>
        <begin position="628"/>
        <end position="651"/>
    </location>
</feature>
<keyword evidence="2" id="KW-1003">Cell membrane</keyword>
<dbReference type="Gene3D" id="1.20.1640.10">
    <property type="entry name" value="Multidrug efflux transporter AcrB transmembrane domain"/>
    <property type="match status" value="2"/>
</dbReference>
<evidence type="ECO:0000313" key="9">
    <source>
        <dbReference type="Proteomes" id="UP000054621"/>
    </source>
</evidence>
<feature type="transmembrane region" description="Helical" evidence="6">
    <location>
        <begin position="705"/>
        <end position="730"/>
    </location>
</feature>
<dbReference type="PANTHER" id="PTHR33406:SF13">
    <property type="entry name" value="MEMBRANE PROTEIN YDFJ"/>
    <property type="match status" value="1"/>
</dbReference>
<sequence length="748" mass="84816">MSLETPTRKMHKKTLSYRLGKLINKLRWPIIIFWVLVVLSCIPFLPHIIAPFKTTGFVDESSQSAKTELYMDKKLGYDDKNQFIVMYHSTKLLATRSLFKKKMKESLSGLEDFPIKHEIIYPDDKHQISKDKHTAYVAIIIKTNEPINDQQLKQFKDSIKKPYNMTMQIGGEPLFVQNVNKQTQTDLYKADFIATPAAIVTLVVVFGSVVAATLPIILGGGCALIILTTLYFLGHFFTLSIFTINIALLLGLCLCLDYSLFFISRFRDELKNGSNVEEAIATSQETAGKAIFFSGLAVFVSLSALFLFPVNILFSVAVGGLAAVFYAVLISTILLPAILAVLKTKINFLSVRIFRNKNHSSYWRWLAERVVNHPYRFFFPILIFLLLLGYPFLEANFGISDYRIFPKKSENRAFYDTYAEKFNIEELNPIVLVVESPSSPILSRHNLSKIYDFVHKLEQNPLVKEVNGIISSDSDVKKSQYYALYHMNKKLLDSQVKQLLDTTTTKHLTVIRVVSKYPANSPETKKLITQLYHMKVGSGLTLELTGTAVSNSDVLKSIYHFLPYSILWIMVFSYLILLLLLRSIFLPLKAIIMTLLSLCASYGALVLVFQDGYLSQILNFQPQNMLDISLLVIIFCALFGFSMDYEVFLLSRIKEAHRLTKHNNNSIIFGIEKSSRIITSAALIVIVISGSFLVADVLMVKAFGLGIAVAIFVDAFLIRSFLVPATMAIFKNWVWYLPKWLDRILPKI</sequence>
<keyword evidence="5 6" id="KW-0472">Membrane</keyword>
<keyword evidence="4 6" id="KW-1133">Transmembrane helix</keyword>
<dbReference type="STRING" id="28087.Lsai_2294"/>
<evidence type="ECO:0000259" key="7">
    <source>
        <dbReference type="Pfam" id="PF03176"/>
    </source>
</evidence>
<protein>
    <submittedName>
        <fullName evidence="8">Membrane protein YdfJ</fullName>
    </submittedName>
</protein>
<dbReference type="EMBL" id="LNYV01000034">
    <property type="protein sequence ID" value="KTD56164.1"/>
    <property type="molecule type" value="Genomic_DNA"/>
</dbReference>
<dbReference type="GO" id="GO:0005886">
    <property type="term" value="C:plasma membrane"/>
    <property type="evidence" value="ECO:0007669"/>
    <property type="project" value="UniProtKB-SubCell"/>
</dbReference>
<dbReference type="OrthoDB" id="7051771at2"/>
<feature type="transmembrane region" description="Helical" evidence="6">
    <location>
        <begin position="677"/>
        <end position="699"/>
    </location>
</feature>
<dbReference type="AlphaFoldDB" id="A0A0W0YHP0"/>
<dbReference type="SUPFAM" id="SSF82866">
    <property type="entry name" value="Multidrug efflux transporter AcrB transmembrane domain"/>
    <property type="match status" value="2"/>
</dbReference>
<dbReference type="InterPro" id="IPR050545">
    <property type="entry name" value="Mycobact_MmpL"/>
</dbReference>
<reference evidence="8 9" key="1">
    <citation type="submission" date="2015-11" db="EMBL/GenBank/DDBJ databases">
        <title>Genomic analysis of 38 Legionella species identifies large and diverse effector repertoires.</title>
        <authorList>
            <person name="Burstein D."/>
            <person name="Amaro F."/>
            <person name="Zusman T."/>
            <person name="Lifshitz Z."/>
            <person name="Cohen O."/>
            <person name="Gilbert J.A."/>
            <person name="Pupko T."/>
            <person name="Shuman H.A."/>
            <person name="Segal G."/>
        </authorList>
    </citation>
    <scope>NUCLEOTIDE SEQUENCE [LARGE SCALE GENOMIC DNA]</scope>
    <source>
        <strain evidence="8 9">Mt.St.Helens-4</strain>
    </source>
</reference>
<dbReference type="Proteomes" id="UP000054621">
    <property type="component" value="Unassembled WGS sequence"/>
</dbReference>
<feature type="transmembrane region" description="Helical" evidence="6">
    <location>
        <begin position="26"/>
        <end position="45"/>
    </location>
</feature>
<evidence type="ECO:0000256" key="5">
    <source>
        <dbReference type="ARBA" id="ARBA00023136"/>
    </source>
</evidence>
<dbReference type="PANTHER" id="PTHR33406">
    <property type="entry name" value="MEMBRANE PROTEIN MJ1562-RELATED"/>
    <property type="match status" value="1"/>
</dbReference>
<keyword evidence="3 6" id="KW-0812">Transmembrane</keyword>
<feature type="transmembrane region" description="Helical" evidence="6">
    <location>
        <begin position="320"/>
        <end position="342"/>
    </location>
</feature>
<organism evidence="8 9">
    <name type="scientific">Legionella sainthelensi</name>
    <dbReference type="NCBI Taxonomy" id="28087"/>
    <lineage>
        <taxon>Bacteria</taxon>
        <taxon>Pseudomonadati</taxon>
        <taxon>Pseudomonadota</taxon>
        <taxon>Gammaproteobacteria</taxon>
        <taxon>Legionellales</taxon>
        <taxon>Legionellaceae</taxon>
        <taxon>Legionella</taxon>
    </lineage>
</organism>
<name>A0A0W0YHP0_9GAMM</name>
<feature type="domain" description="Membrane transport protein MMPL" evidence="7">
    <location>
        <begin position="124"/>
        <end position="374"/>
    </location>
</feature>
<dbReference type="PATRIC" id="fig|28087.4.peg.2470"/>
<proteinExistence type="predicted"/>
<feature type="transmembrane region" description="Helical" evidence="6">
    <location>
        <begin position="561"/>
        <end position="581"/>
    </location>
</feature>
<gene>
    <name evidence="8" type="primary">ydfJ</name>
    <name evidence="8" type="ORF">Lsai_2294</name>
</gene>
<evidence type="ECO:0000256" key="2">
    <source>
        <dbReference type="ARBA" id="ARBA00022475"/>
    </source>
</evidence>
<evidence type="ECO:0000256" key="6">
    <source>
        <dbReference type="SAM" id="Phobius"/>
    </source>
</evidence>
<accession>A0A0W0YHP0</accession>
<dbReference type="eggNOG" id="COG2409">
    <property type="taxonomic scope" value="Bacteria"/>
</dbReference>
<comment type="caution">
    <text evidence="8">The sequence shown here is derived from an EMBL/GenBank/DDBJ whole genome shotgun (WGS) entry which is preliminary data.</text>
</comment>
<feature type="transmembrane region" description="Helical" evidence="6">
    <location>
        <begin position="374"/>
        <end position="393"/>
    </location>
</feature>
<dbReference type="InterPro" id="IPR004869">
    <property type="entry name" value="MMPL_dom"/>
</dbReference>
<evidence type="ECO:0000256" key="1">
    <source>
        <dbReference type="ARBA" id="ARBA00004651"/>
    </source>
</evidence>
<dbReference type="RefSeq" id="WP_027270245.1">
    <property type="nucleotide sequence ID" value="NZ_CAAAJE010000006.1"/>
</dbReference>
<evidence type="ECO:0000256" key="4">
    <source>
        <dbReference type="ARBA" id="ARBA00022989"/>
    </source>
</evidence>
<feature type="transmembrane region" description="Helical" evidence="6">
    <location>
        <begin position="588"/>
        <end position="608"/>
    </location>
</feature>
<feature type="domain" description="Membrane transport protein MMPL" evidence="7">
    <location>
        <begin position="419"/>
        <end position="739"/>
    </location>
</feature>
<feature type="transmembrane region" description="Helical" evidence="6">
    <location>
        <begin position="197"/>
        <end position="230"/>
    </location>
</feature>
<evidence type="ECO:0000313" key="8">
    <source>
        <dbReference type="EMBL" id="KTD56164.1"/>
    </source>
</evidence>
<dbReference type="Pfam" id="PF03176">
    <property type="entry name" value="MMPL"/>
    <property type="match status" value="2"/>
</dbReference>
<comment type="subcellular location">
    <subcellularLocation>
        <location evidence="1">Cell membrane</location>
        <topology evidence="1">Multi-pass membrane protein</topology>
    </subcellularLocation>
</comment>
<feature type="transmembrane region" description="Helical" evidence="6">
    <location>
        <begin position="290"/>
        <end position="314"/>
    </location>
</feature>
<evidence type="ECO:0000256" key="3">
    <source>
        <dbReference type="ARBA" id="ARBA00022692"/>
    </source>
</evidence>
<feature type="transmembrane region" description="Helical" evidence="6">
    <location>
        <begin position="236"/>
        <end position="263"/>
    </location>
</feature>